<feature type="transmembrane region" description="Helical" evidence="4">
    <location>
        <begin position="323"/>
        <end position="345"/>
    </location>
</feature>
<evidence type="ECO:0000256" key="4">
    <source>
        <dbReference type="SAM" id="Phobius"/>
    </source>
</evidence>
<keyword evidence="2 3" id="KW-0802">TPR repeat</keyword>
<keyword evidence="4" id="KW-1133">Transmembrane helix</keyword>
<dbReference type="SUPFAM" id="SSF48452">
    <property type="entry name" value="TPR-like"/>
    <property type="match status" value="1"/>
</dbReference>
<dbReference type="PROSITE" id="PS50005">
    <property type="entry name" value="TPR"/>
    <property type="match status" value="3"/>
</dbReference>
<evidence type="ECO:0000256" key="1">
    <source>
        <dbReference type="ARBA" id="ARBA00022737"/>
    </source>
</evidence>
<feature type="transmembrane region" description="Helical" evidence="4">
    <location>
        <begin position="73"/>
        <end position="94"/>
    </location>
</feature>
<reference evidence="5 6" key="1">
    <citation type="submission" date="2018-05" db="EMBL/GenBank/DDBJ databases">
        <title>A metagenomic window into the 2 km-deep terrestrial subsurface aquifer revealed taxonomically and functionally diverse microbial community comprising novel uncultured bacterial lineages.</title>
        <authorList>
            <person name="Kadnikov V.V."/>
            <person name="Mardanov A.V."/>
            <person name="Beletsky A.V."/>
            <person name="Banks D."/>
            <person name="Pimenov N.V."/>
            <person name="Frank Y.A."/>
            <person name="Karnachuk O.V."/>
            <person name="Ravin N.V."/>
        </authorList>
    </citation>
    <scope>NUCLEOTIDE SEQUENCE [LARGE SCALE GENOMIC DNA]</scope>
    <source>
        <strain evidence="5">BY</strain>
    </source>
</reference>
<dbReference type="EMBL" id="CP030759">
    <property type="protein sequence ID" value="AXA37565.1"/>
    <property type="molecule type" value="Genomic_DNA"/>
</dbReference>
<feature type="transmembrane region" description="Helical" evidence="4">
    <location>
        <begin position="213"/>
        <end position="243"/>
    </location>
</feature>
<dbReference type="PROSITE" id="PS50293">
    <property type="entry name" value="TPR_REGION"/>
    <property type="match status" value="1"/>
</dbReference>
<name>A0A2Z4YB25_SUMC1</name>
<feature type="repeat" description="TPR" evidence="3">
    <location>
        <begin position="519"/>
        <end position="552"/>
    </location>
</feature>
<dbReference type="Pfam" id="PF13432">
    <property type="entry name" value="TPR_16"/>
    <property type="match status" value="1"/>
</dbReference>
<evidence type="ECO:0000313" key="6">
    <source>
        <dbReference type="Proteomes" id="UP000262583"/>
    </source>
</evidence>
<dbReference type="AlphaFoldDB" id="A0A2Z4YB25"/>
<dbReference type="InterPro" id="IPR011990">
    <property type="entry name" value="TPR-like_helical_dom_sf"/>
</dbReference>
<feature type="transmembrane region" description="Helical" evidence="4">
    <location>
        <begin position="21"/>
        <end position="39"/>
    </location>
</feature>
<keyword evidence="4" id="KW-0472">Membrane</keyword>
<feature type="transmembrane region" description="Helical" evidence="4">
    <location>
        <begin position="101"/>
        <end position="121"/>
    </location>
</feature>
<gene>
    <name evidence="5" type="ORF">BRCON_2823</name>
</gene>
<proteinExistence type="predicted"/>
<organism evidence="5 6">
    <name type="scientific">Sumerlaea chitinivorans</name>
    <dbReference type="NCBI Taxonomy" id="2250252"/>
    <lineage>
        <taxon>Bacteria</taxon>
        <taxon>Candidatus Sumerlaeota</taxon>
        <taxon>Candidatus Sumerlaeia</taxon>
        <taxon>Candidatus Sumerlaeales</taxon>
        <taxon>Candidatus Sumerlaeaceae</taxon>
        <taxon>Candidatus Sumerlaea</taxon>
    </lineage>
</organism>
<feature type="transmembrane region" description="Helical" evidence="4">
    <location>
        <begin position="382"/>
        <end position="399"/>
    </location>
</feature>
<dbReference type="PANTHER" id="PTHR44227:SF3">
    <property type="entry name" value="PROTEIN O-MANNOSYL-TRANSFERASE TMTC4"/>
    <property type="match status" value="1"/>
</dbReference>
<dbReference type="InterPro" id="IPR052346">
    <property type="entry name" value="O-mannosyl-transferase_TMTC"/>
</dbReference>
<feature type="transmembrane region" description="Helical" evidence="4">
    <location>
        <begin position="255"/>
        <end position="273"/>
    </location>
</feature>
<keyword evidence="1" id="KW-0677">Repeat</keyword>
<sequence>MPKTRRTSQIAQSGQSDNLRVWWIVAGLGLLILLTYGHTLRFGFTNWDDDTNITQNPYIVARPSLTNLLHLWLQPYATLYIPLTYTLFAIEWWLGGGKPVVFHATNLILHFGATIVVFWMIRQLLGAQRSEELQRKPPPISPFAVDFSAAVGAALFAVHPIQVEVASWVTAQKDLLSGLFVLGALALWLARPLEPQAEKPWWSQMPRAWRHDLLPIVCFCAALLAKPSAVVAPLLVLAVPIFLGRRNVSHGLFHLARLVPWFAIATLWTLITARVQPITEELKVATPWPQRLLVAADSLVFYVRHILWPQTLLPVYGRTPTSIAFSWIQLTLAVALLAAIGIVFWRKGIPAVAVAWFAAGIFPTLGFQPFRFQAYSTVADRYAYLSMAGVALGVGYVMLRMSAPAARWRAAQVFAAGVIALCAWWSSHQTRIWASSYTLWTHTVGRGIAQAEVFNNLGNAYLEMGKPQEALAAFRRALECNPNHPETNNNVGNLLLDAGQTTQAITHFERALANRQNYAVGYSNLGNALFAAGRRQEALAAYRRAYELNSRHPDIVMNYALALLKERQFSEALKILEPFVQERPRIGRGWLLYGLAQRGLGNIQSARAALQRAQALDPSLAAQVGQFLSQPNPGR</sequence>
<accession>A0A2Z4YB25</accession>
<protein>
    <submittedName>
        <fullName evidence="5">TPR Domain containing protein</fullName>
    </submittedName>
</protein>
<evidence type="ECO:0000256" key="3">
    <source>
        <dbReference type="PROSITE-ProRule" id="PRU00339"/>
    </source>
</evidence>
<dbReference type="KEGG" id="schv:BRCON_2823"/>
<keyword evidence="4" id="KW-0812">Transmembrane</keyword>
<feature type="transmembrane region" description="Helical" evidence="4">
    <location>
        <begin position="352"/>
        <end position="370"/>
    </location>
</feature>
<dbReference type="Pfam" id="PF13424">
    <property type="entry name" value="TPR_12"/>
    <property type="match status" value="1"/>
</dbReference>
<dbReference type="Gene3D" id="1.25.40.10">
    <property type="entry name" value="Tetratricopeptide repeat domain"/>
    <property type="match status" value="1"/>
</dbReference>
<feature type="repeat" description="TPR" evidence="3">
    <location>
        <begin position="451"/>
        <end position="484"/>
    </location>
</feature>
<evidence type="ECO:0000313" key="5">
    <source>
        <dbReference type="EMBL" id="AXA37565.1"/>
    </source>
</evidence>
<feature type="transmembrane region" description="Helical" evidence="4">
    <location>
        <begin position="175"/>
        <end position="193"/>
    </location>
</feature>
<feature type="repeat" description="TPR" evidence="3">
    <location>
        <begin position="485"/>
        <end position="518"/>
    </location>
</feature>
<dbReference type="InterPro" id="IPR019734">
    <property type="entry name" value="TPR_rpt"/>
</dbReference>
<dbReference type="Pfam" id="PF00515">
    <property type="entry name" value="TPR_1"/>
    <property type="match status" value="1"/>
</dbReference>
<dbReference type="Proteomes" id="UP000262583">
    <property type="component" value="Chromosome"/>
</dbReference>
<evidence type="ECO:0000256" key="2">
    <source>
        <dbReference type="ARBA" id="ARBA00022803"/>
    </source>
</evidence>
<feature type="transmembrane region" description="Helical" evidence="4">
    <location>
        <begin position="141"/>
        <end position="163"/>
    </location>
</feature>
<dbReference type="PANTHER" id="PTHR44227">
    <property type="match status" value="1"/>
</dbReference>
<dbReference type="SMART" id="SM00028">
    <property type="entry name" value="TPR"/>
    <property type="match status" value="4"/>
</dbReference>